<feature type="compositionally biased region" description="Low complexity" evidence="1">
    <location>
        <begin position="253"/>
        <end position="283"/>
    </location>
</feature>
<feature type="compositionally biased region" description="Acidic residues" evidence="1">
    <location>
        <begin position="407"/>
        <end position="416"/>
    </location>
</feature>
<evidence type="ECO:0000259" key="2">
    <source>
        <dbReference type="Pfam" id="PF10419"/>
    </source>
</evidence>
<feature type="compositionally biased region" description="Basic and acidic residues" evidence="1">
    <location>
        <begin position="417"/>
        <end position="439"/>
    </location>
</feature>
<feature type="region of interest" description="Disordered" evidence="1">
    <location>
        <begin position="30"/>
        <end position="87"/>
    </location>
</feature>
<feature type="region of interest" description="Disordered" evidence="1">
    <location>
        <begin position="250"/>
        <end position="349"/>
    </location>
</feature>
<evidence type="ECO:0000313" key="3">
    <source>
        <dbReference type="EMBL" id="CAF9938439.1"/>
    </source>
</evidence>
<dbReference type="Gene3D" id="2.60.40.4370">
    <property type="match status" value="1"/>
</dbReference>
<feature type="domain" description="Transcription factor TFIIIC triple barrel" evidence="2">
    <location>
        <begin position="15"/>
        <end position="198"/>
    </location>
</feature>
<feature type="compositionally biased region" description="Polar residues" evidence="1">
    <location>
        <begin position="370"/>
        <end position="383"/>
    </location>
</feature>
<dbReference type="OrthoDB" id="1877767at2759"/>
<feature type="compositionally biased region" description="Basic and acidic residues" evidence="1">
    <location>
        <begin position="389"/>
        <end position="404"/>
    </location>
</feature>
<gene>
    <name evidence="3" type="ORF">HETSPECPRED_001072</name>
</gene>
<feature type="region of interest" description="Disordered" evidence="1">
    <location>
        <begin position="367"/>
        <end position="543"/>
    </location>
</feature>
<dbReference type="Pfam" id="PF10419">
    <property type="entry name" value="TFIIIC_sub6"/>
    <property type="match status" value="1"/>
</dbReference>
<evidence type="ECO:0000256" key="1">
    <source>
        <dbReference type="SAM" id="MobiDB-lite"/>
    </source>
</evidence>
<name>A0A8H3J0I0_9LECA</name>
<proteinExistence type="predicted"/>
<dbReference type="AlphaFoldDB" id="A0A8H3J0I0"/>
<feature type="region of interest" description="Disordered" evidence="1">
    <location>
        <begin position="147"/>
        <end position="180"/>
    </location>
</feature>
<reference evidence="3" key="1">
    <citation type="submission" date="2021-03" db="EMBL/GenBank/DDBJ databases">
        <authorList>
            <person name="Tagirdzhanova G."/>
        </authorList>
    </citation>
    <scope>NUCLEOTIDE SEQUENCE</scope>
</reference>
<sequence length="543" mass="58615">MENSDSEWEYEYSKTETETIYLTLDLSSLTSPNSLTAQTPKRQKRFHPTIPALTTRSHRTTRPPSPPQPPQPPTSDHASEPPNDELQTELEADVPSLSNPAAQTTAQEPDQQLQILDLHTRNPLIRHRGTIYSCDWTTPLGTDILLAPSSSPAYPPPLHSNGDGAPPTAQQPSSTEEARDQAPILAFSSVRLMARPMKAVPVGEEVDEATNAWDAGEVVRKKRGWKKRLAPSMQSGTTASMAIDVEGDENGMAASQSQQQPSRAQSPSNDLPVPEEASEPVPSIVFPAPSSPTRPETPISNQPAAETSSQPPDPQASPSVDLPDSNAASTQPHLPSPLSSLTPHSTPARTAQATFLSKLMDAKKALGETDSVTVYATRTQTATGPGAQEKLKATEKEDRGREGELVLIEDDAGDGEDGGRGIQEDKRTDGEGEERREETGEGGIMTPGHRQRRRRVRGSSGLPRRSWRGRVKKSSLRLQPRDRLAAFRGVGETRMSQEVQQPMGAVGSVPDEGVEEARRTADDEPRGEGNNDRAVGDGEAGEL</sequence>
<feature type="compositionally biased region" description="Polar residues" evidence="1">
    <location>
        <begin position="291"/>
        <end position="307"/>
    </location>
</feature>
<feature type="compositionally biased region" description="Low complexity" evidence="1">
    <location>
        <begin position="329"/>
        <end position="347"/>
    </location>
</feature>
<organism evidence="3 4">
    <name type="scientific">Heterodermia speciosa</name>
    <dbReference type="NCBI Taxonomy" id="116794"/>
    <lineage>
        <taxon>Eukaryota</taxon>
        <taxon>Fungi</taxon>
        <taxon>Dikarya</taxon>
        <taxon>Ascomycota</taxon>
        <taxon>Pezizomycotina</taxon>
        <taxon>Lecanoromycetes</taxon>
        <taxon>OSLEUM clade</taxon>
        <taxon>Lecanoromycetidae</taxon>
        <taxon>Caliciales</taxon>
        <taxon>Physciaceae</taxon>
        <taxon>Heterodermia</taxon>
    </lineage>
</organism>
<keyword evidence="4" id="KW-1185">Reference proteome</keyword>
<feature type="compositionally biased region" description="Basic and acidic residues" evidence="1">
    <location>
        <begin position="515"/>
        <end position="536"/>
    </location>
</feature>
<accession>A0A8H3J0I0</accession>
<feature type="compositionally biased region" description="Basic residues" evidence="1">
    <location>
        <begin position="465"/>
        <end position="475"/>
    </location>
</feature>
<feature type="compositionally biased region" description="Pro residues" evidence="1">
    <location>
        <begin position="63"/>
        <end position="73"/>
    </location>
</feature>
<dbReference type="EMBL" id="CAJPDS010000113">
    <property type="protein sequence ID" value="CAF9938439.1"/>
    <property type="molecule type" value="Genomic_DNA"/>
</dbReference>
<comment type="caution">
    <text evidence="3">The sequence shown here is derived from an EMBL/GenBank/DDBJ whole genome shotgun (WGS) entry which is preliminary data.</text>
</comment>
<dbReference type="InterPro" id="IPR019481">
    <property type="entry name" value="TFIIIC_triple_barrel"/>
</dbReference>
<evidence type="ECO:0000313" key="4">
    <source>
        <dbReference type="Proteomes" id="UP000664521"/>
    </source>
</evidence>
<protein>
    <recommendedName>
        <fullName evidence="2">Transcription factor TFIIIC triple barrel domain-containing protein</fullName>
    </recommendedName>
</protein>
<dbReference type="Proteomes" id="UP000664521">
    <property type="component" value="Unassembled WGS sequence"/>
</dbReference>
<feature type="compositionally biased region" description="Polar residues" evidence="1">
    <location>
        <begin position="30"/>
        <end position="40"/>
    </location>
</feature>